<evidence type="ECO:0000256" key="10">
    <source>
        <dbReference type="ARBA" id="ARBA00023012"/>
    </source>
</evidence>
<dbReference type="Proteomes" id="UP000824156">
    <property type="component" value="Unassembled WGS sequence"/>
</dbReference>
<reference evidence="14" key="2">
    <citation type="submission" date="2021-04" db="EMBL/GenBank/DDBJ databases">
        <authorList>
            <person name="Gilroy R."/>
        </authorList>
    </citation>
    <scope>NUCLEOTIDE SEQUENCE</scope>
    <source>
        <strain evidence="14">1719</strain>
    </source>
</reference>
<keyword evidence="9" id="KW-0067">ATP-binding</keyword>
<keyword evidence="11 12" id="KW-0472">Membrane</keyword>
<evidence type="ECO:0000256" key="3">
    <source>
        <dbReference type="ARBA" id="ARBA00012438"/>
    </source>
</evidence>
<keyword evidence="8 14" id="KW-0418">Kinase</keyword>
<reference evidence="14" key="1">
    <citation type="journal article" date="2021" name="PeerJ">
        <title>Extensive microbial diversity within the chicken gut microbiome revealed by metagenomics and culture.</title>
        <authorList>
            <person name="Gilroy R."/>
            <person name="Ravi A."/>
            <person name="Getino M."/>
            <person name="Pursley I."/>
            <person name="Horton D.L."/>
            <person name="Alikhan N.F."/>
            <person name="Baker D."/>
            <person name="Gharbi K."/>
            <person name="Hall N."/>
            <person name="Watson M."/>
            <person name="Adriaenssens E.M."/>
            <person name="Foster-Nyarko E."/>
            <person name="Jarju S."/>
            <person name="Secka A."/>
            <person name="Antonio M."/>
            <person name="Oren A."/>
            <person name="Chaudhuri R.R."/>
            <person name="La Ragione R."/>
            <person name="Hildebrand F."/>
            <person name="Pallen M.J."/>
        </authorList>
    </citation>
    <scope>NUCLEOTIDE SEQUENCE</scope>
    <source>
        <strain evidence="14">1719</strain>
    </source>
</reference>
<evidence type="ECO:0000256" key="1">
    <source>
        <dbReference type="ARBA" id="ARBA00000085"/>
    </source>
</evidence>
<evidence type="ECO:0000256" key="2">
    <source>
        <dbReference type="ARBA" id="ARBA00004236"/>
    </source>
</evidence>
<dbReference type="Pfam" id="PF02518">
    <property type="entry name" value="HATPase_c"/>
    <property type="match status" value="1"/>
</dbReference>
<evidence type="ECO:0000256" key="12">
    <source>
        <dbReference type="SAM" id="Phobius"/>
    </source>
</evidence>
<dbReference type="SUPFAM" id="SSF47384">
    <property type="entry name" value="Homodimeric domain of signal transducing histidine kinase"/>
    <property type="match status" value="1"/>
</dbReference>
<sequence>MLKKYRLLFVFIVLTAGGIGTVLGLWLWNSYLEHRDFFRLGVERGTYEVLANFYEDKKDSFEIDAKDSTAYFNRFERRFLGFVHDIYPVINTDSVLSEWQHAVDEYFLNRPSRSNGRRGGRGLPPFLLSRIDFNPSAIAELNTNLNKFLKDQNWSTSVELTLFNKSQNQTGELKEDTLYASRPILIDADNNLYLGVKCDQLWLTVIKNMLAPIFLSVFLIIALIAIFYYLLSTIIQQNKDALQRKAFVNNMTHELKTPVSIAMAAIESIEKFGIGDQKQKREEYLSLAKKELDHLIHTIDEVLMVDVHENTQVSLNFSQFDLGELIQECVDAHQITHKGNAIIKFQQPVDSMVISADREHIRNVFSNLIDNAVKYSQADQQALVELSVKEKKTKIEIRVRDNGKGIGDEHIKSIFELFYRVPEGHLHSVKGFGLGLAYVKQIVELHGGSVEVRSQLAKGSTFIVNLMKKQP</sequence>
<protein>
    <recommendedName>
        <fullName evidence="3">histidine kinase</fullName>
        <ecNumber evidence="3">2.7.13.3</ecNumber>
    </recommendedName>
</protein>
<keyword evidence="12" id="KW-0812">Transmembrane</keyword>
<dbReference type="AlphaFoldDB" id="A0A9D1WA07"/>
<evidence type="ECO:0000256" key="9">
    <source>
        <dbReference type="ARBA" id="ARBA00022840"/>
    </source>
</evidence>
<feature type="domain" description="Histidine kinase" evidence="13">
    <location>
        <begin position="250"/>
        <end position="470"/>
    </location>
</feature>
<comment type="catalytic activity">
    <reaction evidence="1">
        <text>ATP + protein L-histidine = ADP + protein N-phospho-L-histidine.</text>
        <dbReference type="EC" id="2.7.13.3"/>
    </reaction>
</comment>
<dbReference type="InterPro" id="IPR036890">
    <property type="entry name" value="HATPase_C_sf"/>
</dbReference>
<keyword evidence="4" id="KW-1003">Cell membrane</keyword>
<keyword evidence="7" id="KW-0547">Nucleotide-binding</keyword>
<dbReference type="SMART" id="SM00388">
    <property type="entry name" value="HisKA"/>
    <property type="match status" value="1"/>
</dbReference>
<dbReference type="InterPro" id="IPR004358">
    <property type="entry name" value="Sig_transdc_His_kin-like_C"/>
</dbReference>
<organism evidence="14 15">
    <name type="scientific">Candidatus Sphingobacterium stercoripullorum</name>
    <dbReference type="NCBI Taxonomy" id="2838759"/>
    <lineage>
        <taxon>Bacteria</taxon>
        <taxon>Pseudomonadati</taxon>
        <taxon>Bacteroidota</taxon>
        <taxon>Sphingobacteriia</taxon>
        <taxon>Sphingobacteriales</taxon>
        <taxon>Sphingobacteriaceae</taxon>
        <taxon>Sphingobacterium</taxon>
    </lineage>
</organism>
<evidence type="ECO:0000256" key="8">
    <source>
        <dbReference type="ARBA" id="ARBA00022777"/>
    </source>
</evidence>
<dbReference type="PROSITE" id="PS50109">
    <property type="entry name" value="HIS_KIN"/>
    <property type="match status" value="1"/>
</dbReference>
<keyword evidence="5" id="KW-0597">Phosphoprotein</keyword>
<dbReference type="InterPro" id="IPR036097">
    <property type="entry name" value="HisK_dim/P_sf"/>
</dbReference>
<comment type="caution">
    <text evidence="14">The sequence shown here is derived from an EMBL/GenBank/DDBJ whole genome shotgun (WGS) entry which is preliminary data.</text>
</comment>
<comment type="subcellular location">
    <subcellularLocation>
        <location evidence="2">Cell membrane</location>
    </subcellularLocation>
</comment>
<dbReference type="CDD" id="cd00082">
    <property type="entry name" value="HisKA"/>
    <property type="match status" value="1"/>
</dbReference>
<dbReference type="InterPro" id="IPR003661">
    <property type="entry name" value="HisK_dim/P_dom"/>
</dbReference>
<dbReference type="InterPro" id="IPR005467">
    <property type="entry name" value="His_kinase_dom"/>
</dbReference>
<dbReference type="Gene3D" id="3.30.565.10">
    <property type="entry name" value="Histidine kinase-like ATPase, C-terminal domain"/>
    <property type="match status" value="1"/>
</dbReference>
<dbReference type="FunFam" id="3.30.565.10:FF:000023">
    <property type="entry name" value="PAS domain-containing sensor histidine kinase"/>
    <property type="match status" value="1"/>
</dbReference>
<dbReference type="InterPro" id="IPR003594">
    <property type="entry name" value="HATPase_dom"/>
</dbReference>
<evidence type="ECO:0000256" key="5">
    <source>
        <dbReference type="ARBA" id="ARBA00022553"/>
    </source>
</evidence>
<dbReference type="GO" id="GO:0005886">
    <property type="term" value="C:plasma membrane"/>
    <property type="evidence" value="ECO:0007669"/>
    <property type="project" value="UniProtKB-SubCell"/>
</dbReference>
<dbReference type="SMART" id="SM00387">
    <property type="entry name" value="HATPase_c"/>
    <property type="match status" value="1"/>
</dbReference>
<feature type="transmembrane region" description="Helical" evidence="12">
    <location>
        <begin position="209"/>
        <end position="231"/>
    </location>
</feature>
<dbReference type="EMBL" id="DXEZ01000159">
    <property type="protein sequence ID" value="HIX54512.1"/>
    <property type="molecule type" value="Genomic_DNA"/>
</dbReference>
<evidence type="ECO:0000313" key="15">
    <source>
        <dbReference type="Proteomes" id="UP000824156"/>
    </source>
</evidence>
<evidence type="ECO:0000256" key="7">
    <source>
        <dbReference type="ARBA" id="ARBA00022741"/>
    </source>
</evidence>
<dbReference type="GO" id="GO:0005524">
    <property type="term" value="F:ATP binding"/>
    <property type="evidence" value="ECO:0007669"/>
    <property type="project" value="UniProtKB-KW"/>
</dbReference>
<evidence type="ECO:0000313" key="14">
    <source>
        <dbReference type="EMBL" id="HIX54512.1"/>
    </source>
</evidence>
<keyword evidence="6" id="KW-0808">Transferase</keyword>
<dbReference type="EC" id="2.7.13.3" evidence="3"/>
<keyword evidence="12" id="KW-1133">Transmembrane helix</keyword>
<feature type="transmembrane region" description="Helical" evidence="12">
    <location>
        <begin position="7"/>
        <end position="28"/>
    </location>
</feature>
<proteinExistence type="predicted"/>
<evidence type="ECO:0000259" key="13">
    <source>
        <dbReference type="PROSITE" id="PS50109"/>
    </source>
</evidence>
<dbReference type="PRINTS" id="PR00344">
    <property type="entry name" value="BCTRLSENSOR"/>
</dbReference>
<evidence type="ECO:0000256" key="6">
    <source>
        <dbReference type="ARBA" id="ARBA00022679"/>
    </source>
</evidence>
<gene>
    <name evidence="14" type="ORF">H9853_05750</name>
</gene>
<dbReference type="SUPFAM" id="SSF55874">
    <property type="entry name" value="ATPase domain of HSP90 chaperone/DNA topoisomerase II/histidine kinase"/>
    <property type="match status" value="1"/>
</dbReference>
<accession>A0A9D1WA07</accession>
<dbReference type="PANTHER" id="PTHR43547">
    <property type="entry name" value="TWO-COMPONENT HISTIDINE KINASE"/>
    <property type="match status" value="1"/>
</dbReference>
<dbReference type="PANTHER" id="PTHR43547:SF2">
    <property type="entry name" value="HYBRID SIGNAL TRANSDUCTION HISTIDINE KINASE C"/>
    <property type="match status" value="1"/>
</dbReference>
<dbReference type="CDD" id="cd00075">
    <property type="entry name" value="HATPase"/>
    <property type="match status" value="1"/>
</dbReference>
<evidence type="ECO:0000256" key="11">
    <source>
        <dbReference type="ARBA" id="ARBA00023136"/>
    </source>
</evidence>
<keyword evidence="10" id="KW-0902">Two-component regulatory system</keyword>
<dbReference type="GO" id="GO:0000155">
    <property type="term" value="F:phosphorelay sensor kinase activity"/>
    <property type="evidence" value="ECO:0007669"/>
    <property type="project" value="InterPro"/>
</dbReference>
<dbReference type="Gene3D" id="1.10.287.130">
    <property type="match status" value="1"/>
</dbReference>
<evidence type="ECO:0000256" key="4">
    <source>
        <dbReference type="ARBA" id="ARBA00022475"/>
    </source>
</evidence>
<dbReference type="Pfam" id="PF00512">
    <property type="entry name" value="HisKA"/>
    <property type="match status" value="1"/>
</dbReference>
<name>A0A9D1WA07_9SPHI</name>